<proteinExistence type="inferred from homology"/>
<dbReference type="InterPro" id="IPR016181">
    <property type="entry name" value="Acyl_CoA_acyltransferase"/>
</dbReference>
<dbReference type="GO" id="GO:0008999">
    <property type="term" value="F:protein-N-terminal-alanine acetyltransferase activity"/>
    <property type="evidence" value="ECO:0007669"/>
    <property type="project" value="UniProtKB-EC"/>
</dbReference>
<gene>
    <name evidence="7" type="primary">rimI</name>
    <name evidence="7" type="ORF">ROE7235_01700</name>
</gene>
<dbReference type="SUPFAM" id="SSF55729">
    <property type="entry name" value="Acyl-CoA N-acyltransferases (Nat)"/>
    <property type="match status" value="1"/>
</dbReference>
<comment type="similarity">
    <text evidence="1 5">Belongs to the acetyltransferase family. RimI subfamily.</text>
</comment>
<evidence type="ECO:0000256" key="4">
    <source>
        <dbReference type="ARBA" id="ARBA00023315"/>
    </source>
</evidence>
<dbReference type="RefSeq" id="WP_121094571.1">
    <property type="nucleotide sequence ID" value="NZ_UIHC01000013.1"/>
</dbReference>
<dbReference type="NCBIfam" id="TIGR01575">
    <property type="entry name" value="rimI"/>
    <property type="match status" value="1"/>
</dbReference>
<evidence type="ECO:0000256" key="3">
    <source>
        <dbReference type="ARBA" id="ARBA00022679"/>
    </source>
</evidence>
<protein>
    <recommendedName>
        <fullName evidence="5">[Ribosomal protein bS18]-alanine N-acetyltransferase</fullName>
        <ecNumber evidence="5">2.3.1.266</ecNumber>
    </recommendedName>
</protein>
<feature type="domain" description="N-acetyltransferase" evidence="6">
    <location>
        <begin position="1"/>
        <end position="136"/>
    </location>
</feature>
<dbReference type="EMBL" id="UIHC01000013">
    <property type="protein sequence ID" value="SUZ31949.1"/>
    <property type="molecule type" value="Genomic_DNA"/>
</dbReference>
<evidence type="ECO:0000313" key="7">
    <source>
        <dbReference type="EMBL" id="SUZ31949.1"/>
    </source>
</evidence>
<dbReference type="PROSITE" id="PS51186">
    <property type="entry name" value="GNAT"/>
    <property type="match status" value="1"/>
</dbReference>
<dbReference type="OrthoDB" id="9804026at2"/>
<evidence type="ECO:0000256" key="5">
    <source>
        <dbReference type="RuleBase" id="RU363094"/>
    </source>
</evidence>
<dbReference type="CDD" id="cd04301">
    <property type="entry name" value="NAT_SF"/>
    <property type="match status" value="1"/>
</dbReference>
<evidence type="ECO:0000313" key="8">
    <source>
        <dbReference type="Proteomes" id="UP000272908"/>
    </source>
</evidence>
<dbReference type="EC" id="2.3.1.266" evidence="5"/>
<keyword evidence="2 5" id="KW-0963">Cytoplasm</keyword>
<evidence type="ECO:0000259" key="6">
    <source>
        <dbReference type="PROSITE" id="PS51186"/>
    </source>
</evidence>
<sequence>MTPDALAALHAAAFPHDPWSAQDFAAFLQDPTTLLVTCAQGFAVLRVVLDEAEVLTLAVAPAARGKGHGTALLSAAQAQAAERGATRIFLEVATDNVAARALYARAGFVQTGQRRGYYTRTGTLPADALLLERGLA</sequence>
<dbReference type="InterPro" id="IPR000182">
    <property type="entry name" value="GNAT_dom"/>
</dbReference>
<dbReference type="InterPro" id="IPR050680">
    <property type="entry name" value="YpeA/RimI_acetyltransf"/>
</dbReference>
<dbReference type="PANTHER" id="PTHR43420">
    <property type="entry name" value="ACETYLTRANSFERASE"/>
    <property type="match status" value="1"/>
</dbReference>
<dbReference type="Pfam" id="PF00583">
    <property type="entry name" value="Acetyltransf_1"/>
    <property type="match status" value="1"/>
</dbReference>
<comment type="function">
    <text evidence="5">Acetylates the N-terminal alanine of ribosomal protein bS18.</text>
</comment>
<keyword evidence="3 7" id="KW-0808">Transferase</keyword>
<evidence type="ECO:0000256" key="1">
    <source>
        <dbReference type="ARBA" id="ARBA00005395"/>
    </source>
</evidence>
<comment type="catalytic activity">
    <reaction evidence="5">
        <text>N-terminal L-alanyl-[ribosomal protein bS18] + acetyl-CoA = N-terminal N(alpha)-acetyl-L-alanyl-[ribosomal protein bS18] + CoA + H(+)</text>
        <dbReference type="Rhea" id="RHEA:43756"/>
        <dbReference type="Rhea" id="RHEA-COMP:10676"/>
        <dbReference type="Rhea" id="RHEA-COMP:10677"/>
        <dbReference type="ChEBI" id="CHEBI:15378"/>
        <dbReference type="ChEBI" id="CHEBI:57287"/>
        <dbReference type="ChEBI" id="CHEBI:57288"/>
        <dbReference type="ChEBI" id="CHEBI:64718"/>
        <dbReference type="ChEBI" id="CHEBI:83683"/>
        <dbReference type="EC" id="2.3.1.266"/>
    </reaction>
</comment>
<reference evidence="8" key="1">
    <citation type="submission" date="2018-08" db="EMBL/GenBank/DDBJ databases">
        <authorList>
            <person name="Rodrigo-Torres L."/>
            <person name="Arahal R. D."/>
            <person name="Lucena T."/>
        </authorList>
    </citation>
    <scope>NUCLEOTIDE SEQUENCE [LARGE SCALE GENOMIC DNA]</scope>
    <source>
        <strain evidence="8">CECT 7235</strain>
    </source>
</reference>
<keyword evidence="8" id="KW-1185">Reference proteome</keyword>
<dbReference type="Proteomes" id="UP000272908">
    <property type="component" value="Unassembled WGS sequence"/>
</dbReference>
<dbReference type="PANTHER" id="PTHR43420:SF44">
    <property type="entry name" value="ACETYLTRANSFERASE YPEA"/>
    <property type="match status" value="1"/>
</dbReference>
<dbReference type="AlphaFoldDB" id="A0A3B0MQQ0"/>
<comment type="subcellular location">
    <subcellularLocation>
        <location evidence="5">Cytoplasm</location>
    </subcellularLocation>
</comment>
<dbReference type="InterPro" id="IPR006464">
    <property type="entry name" value="AcTrfase_RimI/Ard1"/>
</dbReference>
<evidence type="ECO:0000256" key="2">
    <source>
        <dbReference type="ARBA" id="ARBA00022490"/>
    </source>
</evidence>
<dbReference type="GO" id="GO:0005737">
    <property type="term" value="C:cytoplasm"/>
    <property type="evidence" value="ECO:0007669"/>
    <property type="project" value="UniProtKB-SubCell"/>
</dbReference>
<dbReference type="Gene3D" id="3.40.630.30">
    <property type="match status" value="1"/>
</dbReference>
<keyword evidence="4 7" id="KW-0012">Acyltransferase</keyword>
<accession>A0A3B0MQQ0</accession>
<name>A0A3B0MQQ0_9RHOB</name>
<organism evidence="7 8">
    <name type="scientific">Roseinatronobacter ekhonensis</name>
    <dbReference type="NCBI Taxonomy" id="254356"/>
    <lineage>
        <taxon>Bacteria</taxon>
        <taxon>Pseudomonadati</taxon>
        <taxon>Pseudomonadota</taxon>
        <taxon>Alphaproteobacteria</taxon>
        <taxon>Rhodobacterales</taxon>
        <taxon>Paracoccaceae</taxon>
        <taxon>Roseinatronobacter</taxon>
    </lineage>
</organism>